<evidence type="ECO:0000313" key="2">
    <source>
        <dbReference type="EMBL" id="MDG0810069.1"/>
    </source>
</evidence>
<organism evidence="2 3">
    <name type="scientific">Cohnella rhizosphaerae</name>
    <dbReference type="NCBI Taxonomy" id="1457232"/>
    <lineage>
        <taxon>Bacteria</taxon>
        <taxon>Bacillati</taxon>
        <taxon>Bacillota</taxon>
        <taxon>Bacilli</taxon>
        <taxon>Bacillales</taxon>
        <taxon>Paenibacillaceae</taxon>
        <taxon>Cohnella</taxon>
    </lineage>
</organism>
<dbReference type="AlphaFoldDB" id="A0A9X4KXH3"/>
<comment type="caution">
    <text evidence="2">The sequence shown here is derived from an EMBL/GenBank/DDBJ whole genome shotgun (WGS) entry which is preliminary data.</text>
</comment>
<protein>
    <submittedName>
        <fullName evidence="2">Uncharacterized protein</fullName>
    </submittedName>
</protein>
<dbReference type="Proteomes" id="UP001153404">
    <property type="component" value="Unassembled WGS sequence"/>
</dbReference>
<keyword evidence="3" id="KW-1185">Reference proteome</keyword>
<sequence>MQASRRQLRKQPGSWGGPEGNADYRAHEAAVALPTGYRWIDAADFERLAWPNVFSKLLAAHFSGALYENAEKR</sequence>
<name>A0A9X4KXH3_9BACL</name>
<evidence type="ECO:0000313" key="3">
    <source>
        <dbReference type="Proteomes" id="UP001153404"/>
    </source>
</evidence>
<feature type="region of interest" description="Disordered" evidence="1">
    <location>
        <begin position="1"/>
        <end position="21"/>
    </location>
</feature>
<dbReference type="EMBL" id="JAPDIA010000003">
    <property type="protein sequence ID" value="MDG0810069.1"/>
    <property type="molecule type" value="Genomic_DNA"/>
</dbReference>
<dbReference type="RefSeq" id="WP_277531706.1">
    <property type="nucleotide sequence ID" value="NZ_JAPDIA010000003.1"/>
</dbReference>
<evidence type="ECO:0000256" key="1">
    <source>
        <dbReference type="SAM" id="MobiDB-lite"/>
    </source>
</evidence>
<accession>A0A9X4KXH3</accession>
<proteinExistence type="predicted"/>
<reference evidence="2" key="1">
    <citation type="submission" date="2022-10" db="EMBL/GenBank/DDBJ databases">
        <title>Comparative genomic analysis of Cohnella hashimotonis sp. nov., isolated from the International Space Station.</title>
        <authorList>
            <person name="Simpson A."/>
            <person name="Venkateswaran K."/>
        </authorList>
    </citation>
    <scope>NUCLEOTIDE SEQUENCE</scope>
    <source>
        <strain evidence="2">DSM 28161</strain>
    </source>
</reference>
<gene>
    <name evidence="2" type="ORF">OMP40_12450</name>
</gene>